<protein>
    <submittedName>
        <fullName evidence="2">Uncharacterized protein</fullName>
    </submittedName>
</protein>
<comment type="caution">
    <text evidence="2">The sequence shown here is derived from an EMBL/GenBank/DDBJ whole genome shotgun (WGS) entry which is preliminary data.</text>
</comment>
<feature type="transmembrane region" description="Helical" evidence="1">
    <location>
        <begin position="73"/>
        <end position="98"/>
    </location>
</feature>
<dbReference type="AlphaFoldDB" id="A0A0F9ICT9"/>
<sequence>MMILALILFIPYFVNYPEEILDLYNFYKNIVNDTRFRDQFNFVSMEFENTFFLFVPFLDFFKIFRDQQFFNRFYNLTTQTIGLFFIATILGLFISFLIRRKKLFIFSFSIIFILICNFLPYFYSNLYLLDTFKYRTLEIFALPIIIMAAFFF</sequence>
<feature type="transmembrane region" description="Helical" evidence="1">
    <location>
        <begin position="104"/>
        <end position="122"/>
    </location>
</feature>
<dbReference type="EMBL" id="LAZR01019679">
    <property type="protein sequence ID" value="KKL91640.1"/>
    <property type="molecule type" value="Genomic_DNA"/>
</dbReference>
<feature type="transmembrane region" description="Helical" evidence="1">
    <location>
        <begin position="134"/>
        <end position="151"/>
    </location>
</feature>
<name>A0A0F9ICT9_9ZZZZ</name>
<accession>A0A0F9ICT9</accession>
<feature type="non-terminal residue" evidence="2">
    <location>
        <position position="152"/>
    </location>
</feature>
<proteinExistence type="predicted"/>
<keyword evidence="1" id="KW-0812">Transmembrane</keyword>
<keyword evidence="1" id="KW-1133">Transmembrane helix</keyword>
<organism evidence="2">
    <name type="scientific">marine sediment metagenome</name>
    <dbReference type="NCBI Taxonomy" id="412755"/>
    <lineage>
        <taxon>unclassified sequences</taxon>
        <taxon>metagenomes</taxon>
        <taxon>ecological metagenomes</taxon>
    </lineage>
</organism>
<reference evidence="2" key="1">
    <citation type="journal article" date="2015" name="Nature">
        <title>Complex archaea that bridge the gap between prokaryotes and eukaryotes.</title>
        <authorList>
            <person name="Spang A."/>
            <person name="Saw J.H."/>
            <person name="Jorgensen S.L."/>
            <person name="Zaremba-Niedzwiedzka K."/>
            <person name="Martijn J."/>
            <person name="Lind A.E."/>
            <person name="van Eijk R."/>
            <person name="Schleper C."/>
            <person name="Guy L."/>
            <person name="Ettema T.J."/>
        </authorList>
    </citation>
    <scope>NUCLEOTIDE SEQUENCE</scope>
</reference>
<gene>
    <name evidence="2" type="ORF">LCGC14_1892630</name>
</gene>
<keyword evidence="1" id="KW-0472">Membrane</keyword>
<evidence type="ECO:0000313" key="2">
    <source>
        <dbReference type="EMBL" id="KKL91640.1"/>
    </source>
</evidence>
<evidence type="ECO:0000256" key="1">
    <source>
        <dbReference type="SAM" id="Phobius"/>
    </source>
</evidence>